<protein>
    <submittedName>
        <fullName evidence="1">(rape) hypothetical protein</fullName>
    </submittedName>
</protein>
<accession>A0A816IN10</accession>
<dbReference type="InterPro" id="IPR040338">
    <property type="entry name" value="At1g67623-like"/>
</dbReference>
<name>A0A816IN10_BRANA</name>
<reference evidence="1" key="1">
    <citation type="submission" date="2021-01" db="EMBL/GenBank/DDBJ databases">
        <authorList>
            <consortium name="Genoscope - CEA"/>
            <person name="William W."/>
        </authorList>
    </citation>
    <scope>NUCLEOTIDE SEQUENCE</scope>
</reference>
<sequence length="130" mass="14719">MNPKKADMITLETMPNDMLMVIVSKVGATSSLDYFNTITSCKSLNFGFNNHFVAKDLNLAHLIKRPLLAYEYPDLMESCLKSNNVDANYIRACWSSSIVRMKAWVSTTYAYLLKVVTKKQHSSTVLSSWP</sequence>
<dbReference type="PANTHER" id="PTHR33784">
    <property type="entry name" value="OS05G0482100 PROTEIN"/>
    <property type="match status" value="1"/>
</dbReference>
<dbReference type="AlphaFoldDB" id="A0A816IN10"/>
<evidence type="ECO:0000313" key="1">
    <source>
        <dbReference type="EMBL" id="CAF1709339.1"/>
    </source>
</evidence>
<dbReference type="EMBL" id="HG994367">
    <property type="protein sequence ID" value="CAF1709339.1"/>
    <property type="molecule type" value="Genomic_DNA"/>
</dbReference>
<organism evidence="1">
    <name type="scientific">Brassica napus</name>
    <name type="common">Rape</name>
    <dbReference type="NCBI Taxonomy" id="3708"/>
    <lineage>
        <taxon>Eukaryota</taxon>
        <taxon>Viridiplantae</taxon>
        <taxon>Streptophyta</taxon>
        <taxon>Embryophyta</taxon>
        <taxon>Tracheophyta</taxon>
        <taxon>Spermatophyta</taxon>
        <taxon>Magnoliopsida</taxon>
        <taxon>eudicotyledons</taxon>
        <taxon>Gunneridae</taxon>
        <taxon>Pentapetalae</taxon>
        <taxon>rosids</taxon>
        <taxon>malvids</taxon>
        <taxon>Brassicales</taxon>
        <taxon>Brassicaceae</taxon>
        <taxon>Brassiceae</taxon>
        <taxon>Brassica</taxon>
    </lineage>
</organism>
<dbReference type="Proteomes" id="UP001295469">
    <property type="component" value="Chromosome C03"/>
</dbReference>
<gene>
    <name evidence="1" type="ORF">DARMORV10_C03P73890.1</name>
</gene>
<proteinExistence type="predicted"/>
<dbReference type="PANTHER" id="PTHR33784:SF25">
    <property type="entry name" value="NUCLEIC ACID-BINDING, OB-FOLD-LIKE PROTEIN"/>
    <property type="match status" value="1"/>
</dbReference>